<sequence>MQQKQVLLLTKSIKEKAIKEFYSKERPTTLCIADLGCSSAELNTLGVVAELIETIENARQDLGNGSQEYQVYLNDLPGNDFNTIFRSIASFEDSLKKQIGSNNFGHCFVNGVPGSFYGRLFPTNHLHFVHSSYSLMWLSQVPIGIEDNKENIYIASTSPPNVTEAYYDQFEKDFTMFLSCRSKEVVPGGIMVLTILGRTSTEKYSKESSYEWDLLATVLNDMVLEGFIEEEKLHTFNIPQYTPSAEEIRFIMEKEGSFILSQVDVSEISWEANEHYYKNDLPKTAFTHYDFVKCMRSVAEPLLVNHFGESIIEELFKRYLETVQVAMTKEKNVFINVTVSLTRKG</sequence>
<evidence type="ECO:0000313" key="5">
    <source>
        <dbReference type="EnsemblPlants" id="AUR62008255-RA:cds"/>
    </source>
</evidence>
<dbReference type="Gene3D" id="3.40.50.150">
    <property type="entry name" value="Vaccinia Virus protein VP39"/>
    <property type="match status" value="1"/>
</dbReference>
<dbReference type="AlphaFoldDB" id="A0A803L8R6"/>
<evidence type="ECO:0000256" key="2">
    <source>
        <dbReference type="ARBA" id="ARBA00022679"/>
    </source>
</evidence>
<dbReference type="OMA" id="WNAYQDE"/>
<dbReference type="GO" id="GO:0032259">
    <property type="term" value="P:methylation"/>
    <property type="evidence" value="ECO:0007669"/>
    <property type="project" value="UniProtKB-KW"/>
</dbReference>
<reference evidence="5" key="2">
    <citation type="submission" date="2021-03" db="UniProtKB">
        <authorList>
            <consortium name="EnsemblPlants"/>
        </authorList>
    </citation>
    <scope>IDENTIFICATION</scope>
</reference>
<dbReference type="InterPro" id="IPR029063">
    <property type="entry name" value="SAM-dependent_MTases_sf"/>
</dbReference>
<organism evidence="5 6">
    <name type="scientific">Chenopodium quinoa</name>
    <name type="common">Quinoa</name>
    <dbReference type="NCBI Taxonomy" id="63459"/>
    <lineage>
        <taxon>Eukaryota</taxon>
        <taxon>Viridiplantae</taxon>
        <taxon>Streptophyta</taxon>
        <taxon>Embryophyta</taxon>
        <taxon>Tracheophyta</taxon>
        <taxon>Spermatophyta</taxon>
        <taxon>Magnoliopsida</taxon>
        <taxon>eudicotyledons</taxon>
        <taxon>Gunneridae</taxon>
        <taxon>Pentapetalae</taxon>
        <taxon>Caryophyllales</taxon>
        <taxon>Chenopodiaceae</taxon>
        <taxon>Chenopodioideae</taxon>
        <taxon>Atripliceae</taxon>
        <taxon>Chenopodium</taxon>
    </lineage>
</organism>
<evidence type="ECO:0000256" key="1">
    <source>
        <dbReference type="ARBA" id="ARBA00022603"/>
    </source>
</evidence>
<dbReference type="Pfam" id="PF03492">
    <property type="entry name" value="Methyltransf_7"/>
    <property type="match status" value="1"/>
</dbReference>
<keyword evidence="1" id="KW-0489">Methyltransferase</keyword>
<keyword evidence="6" id="KW-1185">Reference proteome</keyword>
<evidence type="ECO:0000256" key="3">
    <source>
        <dbReference type="ARBA" id="ARBA00022723"/>
    </source>
</evidence>
<dbReference type="EnsemblPlants" id="AUR62008255-RA">
    <property type="protein sequence ID" value="AUR62008255-RA:cds"/>
    <property type="gene ID" value="AUR62008255"/>
</dbReference>
<evidence type="ECO:0000313" key="6">
    <source>
        <dbReference type="Proteomes" id="UP000596660"/>
    </source>
</evidence>
<dbReference type="Gramene" id="AUR62008255-RA">
    <property type="protein sequence ID" value="AUR62008255-RA:cds"/>
    <property type="gene ID" value="AUR62008255"/>
</dbReference>
<keyword evidence="4" id="KW-0460">Magnesium</keyword>
<reference evidence="5" key="1">
    <citation type="journal article" date="2017" name="Nature">
        <title>The genome of Chenopodium quinoa.</title>
        <authorList>
            <person name="Jarvis D.E."/>
            <person name="Ho Y.S."/>
            <person name="Lightfoot D.J."/>
            <person name="Schmoeckel S.M."/>
            <person name="Li B."/>
            <person name="Borm T.J.A."/>
            <person name="Ohyanagi H."/>
            <person name="Mineta K."/>
            <person name="Michell C.T."/>
            <person name="Saber N."/>
            <person name="Kharbatia N.M."/>
            <person name="Rupper R.R."/>
            <person name="Sharp A.R."/>
            <person name="Dally N."/>
            <person name="Boughton B.A."/>
            <person name="Woo Y.H."/>
            <person name="Gao G."/>
            <person name="Schijlen E.G.W.M."/>
            <person name="Guo X."/>
            <person name="Momin A.A."/>
            <person name="Negrao S."/>
            <person name="Al-Babili S."/>
            <person name="Gehring C."/>
            <person name="Roessner U."/>
            <person name="Jung C."/>
            <person name="Murphy K."/>
            <person name="Arold S.T."/>
            <person name="Gojobori T."/>
            <person name="van der Linden C.G."/>
            <person name="van Loo E.N."/>
            <person name="Jellen E.N."/>
            <person name="Maughan P.J."/>
            <person name="Tester M."/>
        </authorList>
    </citation>
    <scope>NUCLEOTIDE SEQUENCE [LARGE SCALE GENOMIC DNA]</scope>
    <source>
        <strain evidence="5">cv. PI 614886</strain>
    </source>
</reference>
<keyword evidence="2" id="KW-0808">Transferase</keyword>
<dbReference type="InterPro" id="IPR042086">
    <property type="entry name" value="MeTrfase_capping"/>
</dbReference>
<dbReference type="SUPFAM" id="SSF53335">
    <property type="entry name" value="S-adenosyl-L-methionine-dependent methyltransferases"/>
    <property type="match status" value="1"/>
</dbReference>
<dbReference type="Gene3D" id="1.10.1200.270">
    <property type="entry name" value="Methyltransferase, alpha-helical capping domain"/>
    <property type="match status" value="1"/>
</dbReference>
<dbReference type="Proteomes" id="UP000596660">
    <property type="component" value="Unplaced"/>
</dbReference>
<dbReference type="GO" id="GO:0008168">
    <property type="term" value="F:methyltransferase activity"/>
    <property type="evidence" value="ECO:0007669"/>
    <property type="project" value="UniProtKB-KW"/>
</dbReference>
<dbReference type="InterPro" id="IPR005299">
    <property type="entry name" value="MeTrfase_7"/>
</dbReference>
<name>A0A803L8R6_CHEQI</name>
<proteinExistence type="predicted"/>
<protein>
    <submittedName>
        <fullName evidence="5">Uncharacterized protein</fullName>
    </submittedName>
</protein>
<keyword evidence="3" id="KW-0479">Metal-binding</keyword>
<dbReference type="GO" id="GO:0046872">
    <property type="term" value="F:metal ion binding"/>
    <property type="evidence" value="ECO:0007669"/>
    <property type="project" value="UniProtKB-KW"/>
</dbReference>
<dbReference type="PANTHER" id="PTHR31009">
    <property type="entry name" value="S-ADENOSYL-L-METHIONINE:CARBOXYL METHYLTRANSFERASE FAMILY PROTEIN"/>
    <property type="match status" value="1"/>
</dbReference>
<accession>A0A803L8R6</accession>
<evidence type="ECO:0000256" key="4">
    <source>
        <dbReference type="ARBA" id="ARBA00022842"/>
    </source>
</evidence>